<evidence type="ECO:0000313" key="2">
    <source>
        <dbReference type="EMBL" id="MFB5683662.1"/>
    </source>
</evidence>
<proteinExistence type="predicted"/>
<organism evidence="2 3">
    <name type="scientific">Paenibacillus terreus</name>
    <dbReference type="NCBI Taxonomy" id="1387834"/>
    <lineage>
        <taxon>Bacteria</taxon>
        <taxon>Bacillati</taxon>
        <taxon>Bacillota</taxon>
        <taxon>Bacilli</taxon>
        <taxon>Bacillales</taxon>
        <taxon>Paenibacillaceae</taxon>
        <taxon>Paenibacillus</taxon>
    </lineage>
</organism>
<dbReference type="Pfam" id="PF00111">
    <property type="entry name" value="Fer2"/>
    <property type="match status" value="1"/>
</dbReference>
<gene>
    <name evidence="2" type="ORF">ACE3NQ_22380</name>
</gene>
<evidence type="ECO:0000313" key="3">
    <source>
        <dbReference type="Proteomes" id="UP001580407"/>
    </source>
</evidence>
<dbReference type="RefSeq" id="WP_375527391.1">
    <property type="nucleotide sequence ID" value="NZ_JBHILM010000029.1"/>
</dbReference>
<dbReference type="Proteomes" id="UP001580407">
    <property type="component" value="Unassembled WGS sequence"/>
</dbReference>
<sequence>MRNRPVKVSDRTFVLYWLLQLVGTHIPDGCTRSLCSSCTA</sequence>
<dbReference type="EMBL" id="JBHILM010000029">
    <property type="protein sequence ID" value="MFB5683662.1"/>
    <property type="molecule type" value="Genomic_DNA"/>
</dbReference>
<dbReference type="InterPro" id="IPR001041">
    <property type="entry name" value="2Fe-2S_ferredoxin-type"/>
</dbReference>
<dbReference type="SUPFAM" id="SSF54292">
    <property type="entry name" value="2Fe-2S ferredoxin-like"/>
    <property type="match status" value="1"/>
</dbReference>
<name>A0ABV5BD94_9BACL</name>
<accession>A0ABV5BD94</accession>
<protein>
    <submittedName>
        <fullName evidence="2">2Fe-2S iron-sulfur cluster-binding protein</fullName>
    </submittedName>
</protein>
<comment type="caution">
    <text evidence="2">The sequence shown here is derived from an EMBL/GenBank/DDBJ whole genome shotgun (WGS) entry which is preliminary data.</text>
</comment>
<dbReference type="InterPro" id="IPR036010">
    <property type="entry name" value="2Fe-2S_ferredoxin-like_sf"/>
</dbReference>
<keyword evidence="3" id="KW-1185">Reference proteome</keyword>
<reference evidence="2 3" key="1">
    <citation type="submission" date="2024-09" db="EMBL/GenBank/DDBJ databases">
        <authorList>
            <person name="Ruan L."/>
        </authorList>
    </citation>
    <scope>NUCLEOTIDE SEQUENCE [LARGE SCALE GENOMIC DNA]</scope>
    <source>
        <strain evidence="2 3">D33</strain>
    </source>
</reference>
<feature type="domain" description="2Fe-2S ferredoxin-type" evidence="1">
    <location>
        <begin position="7"/>
        <end position="39"/>
    </location>
</feature>
<evidence type="ECO:0000259" key="1">
    <source>
        <dbReference type="Pfam" id="PF00111"/>
    </source>
</evidence>